<accession>A0A9W8AST0</accession>
<comment type="caution">
    <text evidence="1">The sequence shown here is derived from an EMBL/GenBank/DDBJ whole genome shotgun (WGS) entry which is preliminary data.</text>
</comment>
<sequence>MADDEFQMLRSVRTTVQGLDTYLTQMVKDLDTLTNNYEVLFTTLQSVKPTAEPLTVPGNPEIGFQVGQTYNYQGPHIRTFMKVTWLKESKDFNINRYNLLIIVKLSTI</sequence>
<protein>
    <submittedName>
        <fullName evidence="1">Uncharacterized protein</fullName>
    </submittedName>
</protein>
<proteinExistence type="predicted"/>
<keyword evidence="2" id="KW-1185">Reference proteome</keyword>
<gene>
    <name evidence="1" type="ORF">IWQ62_001333</name>
</gene>
<dbReference type="OrthoDB" id="2330118at2759"/>
<dbReference type="EMBL" id="JANBPY010000204">
    <property type="protein sequence ID" value="KAJ1968290.1"/>
    <property type="molecule type" value="Genomic_DNA"/>
</dbReference>
<reference evidence="1" key="1">
    <citation type="submission" date="2022-07" db="EMBL/GenBank/DDBJ databases">
        <title>Phylogenomic reconstructions and comparative analyses of Kickxellomycotina fungi.</title>
        <authorList>
            <person name="Reynolds N.K."/>
            <person name="Stajich J.E."/>
            <person name="Barry K."/>
            <person name="Grigoriev I.V."/>
            <person name="Crous P."/>
            <person name="Smith M.E."/>
        </authorList>
    </citation>
    <scope>NUCLEOTIDE SEQUENCE</scope>
    <source>
        <strain evidence="1">RSA 1196</strain>
    </source>
</reference>
<evidence type="ECO:0000313" key="1">
    <source>
        <dbReference type="EMBL" id="KAJ1968290.1"/>
    </source>
</evidence>
<dbReference type="Proteomes" id="UP001150925">
    <property type="component" value="Unassembled WGS sequence"/>
</dbReference>
<organism evidence="1 2">
    <name type="scientific">Dispira parvispora</name>
    <dbReference type="NCBI Taxonomy" id="1520584"/>
    <lineage>
        <taxon>Eukaryota</taxon>
        <taxon>Fungi</taxon>
        <taxon>Fungi incertae sedis</taxon>
        <taxon>Zoopagomycota</taxon>
        <taxon>Kickxellomycotina</taxon>
        <taxon>Dimargaritomycetes</taxon>
        <taxon>Dimargaritales</taxon>
        <taxon>Dimargaritaceae</taxon>
        <taxon>Dispira</taxon>
    </lineage>
</organism>
<evidence type="ECO:0000313" key="2">
    <source>
        <dbReference type="Proteomes" id="UP001150925"/>
    </source>
</evidence>
<dbReference type="AlphaFoldDB" id="A0A9W8AST0"/>
<name>A0A9W8AST0_9FUNG</name>